<dbReference type="GO" id="GO:0008973">
    <property type="term" value="F:phosphopentomutase activity"/>
    <property type="evidence" value="ECO:0007669"/>
    <property type="project" value="TreeGrafter"/>
</dbReference>
<comment type="caution">
    <text evidence="20">The sequence shown here is derived from an EMBL/GenBank/DDBJ whole genome shotgun (WGS) entry which is preliminary data.</text>
</comment>
<feature type="domain" description="Alpha-D-phosphohexomutase alpha/beta/alpha" evidence="17">
    <location>
        <begin position="37"/>
        <end position="171"/>
    </location>
</feature>
<dbReference type="Pfam" id="PF00408">
    <property type="entry name" value="PGM_PMM_IV"/>
    <property type="match status" value="1"/>
</dbReference>
<dbReference type="Gene3D" id="3.40.120.10">
    <property type="entry name" value="Alpha-D-Glucose-1,6-Bisphosphate, subunit A, domain 3"/>
    <property type="match status" value="3"/>
</dbReference>
<evidence type="ECO:0000256" key="4">
    <source>
        <dbReference type="ARBA" id="ARBA00005189"/>
    </source>
</evidence>
<dbReference type="OrthoDB" id="9806956at2"/>
<proteinExistence type="inferred from homology"/>
<evidence type="ECO:0000256" key="12">
    <source>
        <dbReference type="ARBA" id="ARBA00039995"/>
    </source>
</evidence>
<feature type="domain" description="Alpha-D-phosphohexomutase alpha/beta/alpha" evidence="18">
    <location>
        <begin position="200"/>
        <end position="299"/>
    </location>
</feature>
<dbReference type="PANTHER" id="PTHR45745">
    <property type="entry name" value="PHOSPHOMANNOMUTASE 45A"/>
    <property type="match status" value="1"/>
</dbReference>
<evidence type="ECO:0000256" key="5">
    <source>
        <dbReference type="ARBA" id="ARBA00010231"/>
    </source>
</evidence>
<dbReference type="Pfam" id="PF02880">
    <property type="entry name" value="PGM_PMM_III"/>
    <property type="match status" value="1"/>
</dbReference>
<keyword evidence="7" id="KW-0119">Carbohydrate metabolism</keyword>
<evidence type="ECO:0000256" key="13">
    <source>
        <dbReference type="ARBA" id="ARBA00041398"/>
    </source>
</evidence>
<evidence type="ECO:0000259" key="16">
    <source>
        <dbReference type="Pfam" id="PF00408"/>
    </source>
</evidence>
<evidence type="ECO:0000256" key="10">
    <source>
        <dbReference type="ARBA" id="ARBA00022842"/>
    </source>
</evidence>
<keyword evidence="9 15" id="KW-0479">Metal-binding</keyword>
<evidence type="ECO:0000259" key="18">
    <source>
        <dbReference type="Pfam" id="PF02879"/>
    </source>
</evidence>
<dbReference type="InterPro" id="IPR005845">
    <property type="entry name" value="A-D-PHexomutase_a/b/a-II"/>
</dbReference>
<dbReference type="PROSITE" id="PS00710">
    <property type="entry name" value="PGM_PMM"/>
    <property type="match status" value="1"/>
</dbReference>
<keyword evidence="10 15" id="KW-0460">Magnesium</keyword>
<organism evidence="20 21">
    <name type="scientific">Salinicoccus sediminis</name>
    <dbReference type="NCBI Taxonomy" id="1432562"/>
    <lineage>
        <taxon>Bacteria</taxon>
        <taxon>Bacillati</taxon>
        <taxon>Bacillota</taxon>
        <taxon>Bacilli</taxon>
        <taxon>Bacillales</taxon>
        <taxon>Staphylococcaceae</taxon>
        <taxon>Salinicoccus</taxon>
    </lineage>
</organism>
<evidence type="ECO:0000256" key="14">
    <source>
        <dbReference type="ARBA" id="ARBA00041467"/>
    </source>
</evidence>
<evidence type="ECO:0000256" key="15">
    <source>
        <dbReference type="RuleBase" id="RU004326"/>
    </source>
</evidence>
<evidence type="ECO:0000256" key="1">
    <source>
        <dbReference type="ARBA" id="ARBA00000443"/>
    </source>
</evidence>
<dbReference type="AlphaFoldDB" id="A0A0M2SJ62"/>
<dbReference type="InterPro" id="IPR016066">
    <property type="entry name" value="A-D-PHexomutase_CS"/>
</dbReference>
<dbReference type="Gene3D" id="3.30.310.50">
    <property type="entry name" value="Alpha-D-phosphohexomutase, C-terminal domain"/>
    <property type="match status" value="1"/>
</dbReference>
<dbReference type="STRING" id="1432562.WN59_08685"/>
<dbReference type="InterPro" id="IPR016055">
    <property type="entry name" value="A-D-PHexomutase_a/b/a-I/II/III"/>
</dbReference>
<keyword evidence="7" id="KW-0313">Glucose metabolism</keyword>
<comment type="similarity">
    <text evidence="5 15">Belongs to the phosphohexose mutase family.</text>
</comment>
<evidence type="ECO:0000256" key="11">
    <source>
        <dbReference type="ARBA" id="ARBA00023235"/>
    </source>
</evidence>
<reference evidence="20 21" key="1">
    <citation type="submission" date="2015-04" db="EMBL/GenBank/DDBJ databases">
        <title>Taxonomic description and genome sequence of Salinicoccus sediminis sp. nov., a novel hyper halotolerant bacterium isolated from marine sediment.</title>
        <authorList>
            <person name="Mathan Kumar R."/>
            <person name="Kaur G."/>
            <person name="Kumar N."/>
            <person name="Kumar A."/>
            <person name="Singh N.K."/>
            <person name="Kaur N."/>
            <person name="Mayilraj S."/>
        </authorList>
    </citation>
    <scope>NUCLEOTIDE SEQUENCE [LARGE SCALE GENOMIC DNA]</scope>
    <source>
        <strain evidence="20 21">SV-16</strain>
    </source>
</reference>
<name>A0A0M2SJ62_9STAP</name>
<evidence type="ECO:0000313" key="20">
    <source>
        <dbReference type="EMBL" id="KKK33686.1"/>
    </source>
</evidence>
<comment type="cofactor">
    <cofactor evidence="2">
        <name>Mg(2+)</name>
        <dbReference type="ChEBI" id="CHEBI:18420"/>
    </cofactor>
</comment>
<dbReference type="GO" id="GO:0006006">
    <property type="term" value="P:glucose metabolic process"/>
    <property type="evidence" value="ECO:0007669"/>
    <property type="project" value="UniProtKB-KW"/>
</dbReference>
<evidence type="ECO:0000256" key="7">
    <source>
        <dbReference type="ARBA" id="ARBA00022526"/>
    </source>
</evidence>
<evidence type="ECO:0000256" key="9">
    <source>
        <dbReference type="ARBA" id="ARBA00022723"/>
    </source>
</evidence>
<dbReference type="Proteomes" id="UP000034287">
    <property type="component" value="Unassembled WGS sequence"/>
</dbReference>
<dbReference type="CDD" id="cd05799">
    <property type="entry name" value="PGM2"/>
    <property type="match status" value="1"/>
</dbReference>
<dbReference type="EMBL" id="LAYZ01000024">
    <property type="protein sequence ID" value="KKK33686.1"/>
    <property type="molecule type" value="Genomic_DNA"/>
</dbReference>
<evidence type="ECO:0000256" key="6">
    <source>
        <dbReference type="ARBA" id="ARBA00012728"/>
    </source>
</evidence>
<dbReference type="GO" id="GO:0006166">
    <property type="term" value="P:purine ribonucleoside salvage"/>
    <property type="evidence" value="ECO:0007669"/>
    <property type="project" value="TreeGrafter"/>
</dbReference>
<sequence>MDRKQWEDHINGSFIDRKSYEALSTEDKEEAFGDTLSFGTAGIRGKIGLGPNRLNRYTVEKVALGLAHSLKDEADPVVVIGYDTRHFSIEFSQTMAAVLAHNGISVKVTKQYTSTPELSFFVRSYGASIGVMITASHNPPEYNGIKVYGPDGAQLIDAPAAALSEKINAIEDVFSIGSKPFEEGLGEGIIQYVSGAVEDSYRKHVTDFIGSIPESELSIVFSSLHGTSVPIVPDLLDSLGFSNYSLVTEQCVPDGDFPTTASPNPESPEAFEYSKALGRETGADLLIATDPDADRMGVIVRNEDRYVHLNGNQLGILLLDQRMKEHRDRTPVVIKSIVTSDLGRKITEAAGGEMIEVLTGFKYIGEQIKSLENDDDKQFVLGYEESYGYLLEPFVRDKDAIQVVPYIISMAAGLRNEGRTLVDHLEDIYEEHGRIMEVLYSHTFEGTEGRENIDEIMSQFRRNTPKEIGRREVILIEDFLLGRRTDNSGNSEEIDLPEANVIKLHFKDGWIALRPSGTEPKIKLYVSLDSTQIEQEAKIINDMIFGV</sequence>
<feature type="domain" description="Alpha-D-phosphohexomutase C-terminal" evidence="16">
    <location>
        <begin position="498"/>
        <end position="532"/>
    </location>
</feature>
<evidence type="ECO:0000259" key="17">
    <source>
        <dbReference type="Pfam" id="PF02878"/>
    </source>
</evidence>
<evidence type="ECO:0000256" key="3">
    <source>
        <dbReference type="ARBA" id="ARBA00005164"/>
    </source>
</evidence>
<evidence type="ECO:0000256" key="8">
    <source>
        <dbReference type="ARBA" id="ARBA00022553"/>
    </source>
</evidence>
<dbReference type="PANTHER" id="PTHR45745:SF1">
    <property type="entry name" value="PHOSPHOGLUCOMUTASE 2B-RELATED"/>
    <property type="match status" value="1"/>
</dbReference>
<dbReference type="PRINTS" id="PR00509">
    <property type="entry name" value="PGMPMM"/>
</dbReference>
<dbReference type="EC" id="5.4.2.2" evidence="6"/>
<keyword evidence="8" id="KW-0597">Phosphoprotein</keyword>
<dbReference type="InterPro" id="IPR005846">
    <property type="entry name" value="A-D-PHexomutase_a/b/a-III"/>
</dbReference>
<dbReference type="InterPro" id="IPR005844">
    <property type="entry name" value="A-D-PHexomutase_a/b/a-I"/>
</dbReference>
<accession>A0A0M2SJ62</accession>
<dbReference type="SUPFAM" id="SSF53738">
    <property type="entry name" value="Phosphoglucomutase, first 3 domains"/>
    <property type="match status" value="3"/>
</dbReference>
<dbReference type="RefSeq" id="WP_046515869.1">
    <property type="nucleotide sequence ID" value="NZ_LAYZ01000024.1"/>
</dbReference>
<comment type="pathway">
    <text evidence="3">Glycolipid metabolism; diglucosyl-diacylglycerol biosynthesis.</text>
</comment>
<dbReference type="Pfam" id="PF02879">
    <property type="entry name" value="PGM_PMM_II"/>
    <property type="match status" value="1"/>
</dbReference>
<dbReference type="InterPro" id="IPR036900">
    <property type="entry name" value="A-D-PHexomutase_C_sf"/>
</dbReference>
<dbReference type="GO" id="GO:0000287">
    <property type="term" value="F:magnesium ion binding"/>
    <property type="evidence" value="ECO:0007669"/>
    <property type="project" value="InterPro"/>
</dbReference>
<dbReference type="InterPro" id="IPR005841">
    <property type="entry name" value="Alpha-D-phosphohexomutase_SF"/>
</dbReference>
<feature type="domain" description="Alpha-D-phosphohexomutase alpha/beta/alpha" evidence="19">
    <location>
        <begin position="310"/>
        <end position="430"/>
    </location>
</feature>
<comment type="catalytic activity">
    <reaction evidence="1">
        <text>alpha-D-glucose 1-phosphate = alpha-D-glucose 6-phosphate</text>
        <dbReference type="Rhea" id="RHEA:23536"/>
        <dbReference type="ChEBI" id="CHEBI:58225"/>
        <dbReference type="ChEBI" id="CHEBI:58601"/>
        <dbReference type="EC" id="5.4.2.2"/>
    </reaction>
</comment>
<dbReference type="InterPro" id="IPR005843">
    <property type="entry name" value="A-D-PHexomutase_C"/>
</dbReference>
<dbReference type="Pfam" id="PF02878">
    <property type="entry name" value="PGM_PMM_I"/>
    <property type="match status" value="1"/>
</dbReference>
<dbReference type="PATRIC" id="fig|1432562.3.peg.1712"/>
<keyword evidence="21" id="KW-1185">Reference proteome</keyword>
<comment type="pathway">
    <text evidence="4">Lipid metabolism.</text>
</comment>
<evidence type="ECO:0000256" key="2">
    <source>
        <dbReference type="ARBA" id="ARBA00001946"/>
    </source>
</evidence>
<gene>
    <name evidence="20" type="ORF">WN59_08685</name>
</gene>
<protein>
    <recommendedName>
        <fullName evidence="12">Phosphoglucomutase</fullName>
        <ecNumber evidence="6">5.4.2.2</ecNumber>
    </recommendedName>
    <alternativeName>
        <fullName evidence="14">Alpha-phosphoglucomutase</fullName>
    </alternativeName>
    <alternativeName>
        <fullName evidence="13">Glucose phosphomutase</fullName>
    </alternativeName>
</protein>
<dbReference type="GO" id="GO:0004614">
    <property type="term" value="F:phosphoglucomutase activity"/>
    <property type="evidence" value="ECO:0007669"/>
    <property type="project" value="UniProtKB-EC"/>
</dbReference>
<keyword evidence="11" id="KW-0413">Isomerase</keyword>
<evidence type="ECO:0000313" key="21">
    <source>
        <dbReference type="Proteomes" id="UP000034287"/>
    </source>
</evidence>
<evidence type="ECO:0000259" key="19">
    <source>
        <dbReference type="Pfam" id="PF02880"/>
    </source>
</evidence>
<dbReference type="SUPFAM" id="SSF55957">
    <property type="entry name" value="Phosphoglucomutase, C-terminal domain"/>
    <property type="match status" value="1"/>
</dbReference>